<organism evidence="1">
    <name type="scientific">Synechococcus elongatus PCC 11802</name>
    <dbReference type="NCBI Taxonomy" id="2283154"/>
    <lineage>
        <taxon>Bacteria</taxon>
        <taxon>Bacillati</taxon>
        <taxon>Cyanobacteriota</taxon>
        <taxon>Cyanophyceae</taxon>
        <taxon>Synechococcales</taxon>
        <taxon>Synechococcaceae</taxon>
        <taxon>Synechococcus</taxon>
    </lineage>
</organism>
<dbReference type="RefSeq" id="WP_338437675.1">
    <property type="nucleotide sequence ID" value="NZ_CP034671.2"/>
</dbReference>
<protein>
    <submittedName>
        <fullName evidence="1">Uncharacterized protein</fullName>
    </submittedName>
</protein>
<gene>
    <name evidence="1" type="ORF">EKO22_07495</name>
</gene>
<dbReference type="AlphaFoldDB" id="A0AAT9JYB8"/>
<proteinExistence type="predicted"/>
<reference evidence="1" key="1">
    <citation type="submission" date="2024-01" db="EMBL/GenBank/DDBJ databases">
        <title>Synechococcus elongatus PCC 11802, a close yet different native of Synechococcus elongatus PCC 11801.</title>
        <authorList>
            <person name="Jaiswal D."/>
            <person name="Sengupta A."/>
            <person name="Sengupta S."/>
            <person name="Pakrasi H.B."/>
            <person name="Wangikar P."/>
        </authorList>
    </citation>
    <scope>NUCLEOTIDE SEQUENCE</scope>
    <source>
        <strain evidence="1">PCC 11802</strain>
    </source>
</reference>
<name>A0AAT9JYB8_SYNEL</name>
<evidence type="ECO:0000313" key="1">
    <source>
        <dbReference type="EMBL" id="QFZ93306.2"/>
    </source>
</evidence>
<accession>A0AAT9JYB8</accession>
<sequence length="171" mass="19119">MLRNLGLTQCYKIINTLRSRFSGHLYKVELTQRSSISLILVLNLLIAGLSDRQRQQLEEVEKLFQTHDQVLSLDAISLESNQLIVVQSWYESSTLDQGVQLSIAEGRQLLLQSLEFVLVALGRDINLSGLQPDSLSWDSKRLTILPLGAIAAQIQSPTVIWHSLLVVLSGQ</sequence>
<dbReference type="EMBL" id="CP034671">
    <property type="protein sequence ID" value="QFZ93306.2"/>
    <property type="molecule type" value="Genomic_DNA"/>
</dbReference>